<evidence type="ECO:0000313" key="2">
    <source>
        <dbReference type="Proteomes" id="UP000239872"/>
    </source>
</evidence>
<evidence type="ECO:0000313" key="1">
    <source>
        <dbReference type="EMBL" id="PQJ12852.1"/>
    </source>
</evidence>
<protein>
    <submittedName>
        <fullName evidence="1">Uncharacterized protein</fullName>
    </submittedName>
</protein>
<keyword evidence="2" id="KW-1185">Reference proteome</keyword>
<accession>A0A2S7T0Y0</accession>
<name>A0A2S7T0Y0_9BACT</name>
<gene>
    <name evidence="1" type="ORF">CJD36_003665</name>
</gene>
<sequence>MFDIITSRGTDGTQFIAIEEYIPETFVYGGNGTQGNLLDGNGNQVYATYAGKRNISWTIMPANSVFKFVNLASTPATYELDGNGDVLNDIDGVPVLSTDFSAEQVNVVITSSSYTFICNRDEIGVIATNVADDLDAFTLSNGLLSSLYKA</sequence>
<proteinExistence type="predicted"/>
<dbReference type="Proteomes" id="UP000239872">
    <property type="component" value="Unassembled WGS sequence"/>
</dbReference>
<dbReference type="EMBL" id="PPSL01000001">
    <property type="protein sequence ID" value="PQJ12852.1"/>
    <property type="molecule type" value="Genomic_DNA"/>
</dbReference>
<dbReference type="AlphaFoldDB" id="A0A2S7T0Y0"/>
<dbReference type="RefSeq" id="WP_105037736.1">
    <property type="nucleotide sequence ID" value="NZ_PPSL01000001.1"/>
</dbReference>
<reference evidence="1 2" key="1">
    <citation type="submission" date="2018-01" db="EMBL/GenBank/DDBJ databases">
        <title>A novel member of the phylum Bacteroidetes isolated from glacier ice.</title>
        <authorList>
            <person name="Liu Q."/>
            <person name="Xin Y.-H."/>
        </authorList>
    </citation>
    <scope>NUCLEOTIDE SEQUENCE [LARGE SCALE GENOMIC DNA]</scope>
    <source>
        <strain evidence="1 2">RB1R16</strain>
    </source>
</reference>
<organism evidence="1 2">
    <name type="scientific">Flavipsychrobacter stenotrophus</name>
    <dbReference type="NCBI Taxonomy" id="2077091"/>
    <lineage>
        <taxon>Bacteria</taxon>
        <taxon>Pseudomonadati</taxon>
        <taxon>Bacteroidota</taxon>
        <taxon>Chitinophagia</taxon>
        <taxon>Chitinophagales</taxon>
        <taxon>Chitinophagaceae</taxon>
        <taxon>Flavipsychrobacter</taxon>
    </lineage>
</organism>
<comment type="caution">
    <text evidence="1">The sequence shown here is derived from an EMBL/GenBank/DDBJ whole genome shotgun (WGS) entry which is preliminary data.</text>
</comment>